<dbReference type="AlphaFoldDB" id="A0A382RDK4"/>
<feature type="non-terminal residue" evidence="1">
    <location>
        <position position="283"/>
    </location>
</feature>
<accession>A0A382RDK4</accession>
<sequence>MYLKFKIPYYLLIFMIHTGISQDFSWEQINSVPEGYQYVMGSNNNGEMVAAGVEFSDDYPMQIHYRNPDGEWNQIPGNGLAASMVGSIHITDNQDIYACDFAMGLFRTSDLGQNWTGVAELVENGCSVFNIHENGTFFIGLTYTFGFIHYSLDNAETWVEIPLPDYLASYPVEHIDFDSQGNIFLGTINGVYRSTDLGESWQKMNSGLGGVHVSTMYIDEHDHLYVYTTYSARTDGLYRSINSAQSWESIPMTNLGYYVLDIITLDQTMYVIDGSNNISMSGN</sequence>
<reference evidence="1" key="1">
    <citation type="submission" date="2018-05" db="EMBL/GenBank/DDBJ databases">
        <authorList>
            <person name="Lanie J.A."/>
            <person name="Ng W.-L."/>
            <person name="Kazmierczak K.M."/>
            <person name="Andrzejewski T.M."/>
            <person name="Davidsen T.M."/>
            <person name="Wayne K.J."/>
            <person name="Tettelin H."/>
            <person name="Glass J.I."/>
            <person name="Rusch D."/>
            <person name="Podicherti R."/>
            <person name="Tsui H.-C.T."/>
            <person name="Winkler M.E."/>
        </authorList>
    </citation>
    <scope>NUCLEOTIDE SEQUENCE</scope>
</reference>
<proteinExistence type="predicted"/>
<protein>
    <recommendedName>
        <fullName evidence="2">Photosynthesis system II assembly factor Ycf48/Hcf136-like domain-containing protein</fullName>
    </recommendedName>
</protein>
<dbReference type="InterPro" id="IPR015943">
    <property type="entry name" value="WD40/YVTN_repeat-like_dom_sf"/>
</dbReference>
<evidence type="ECO:0000313" key="1">
    <source>
        <dbReference type="EMBL" id="SVC95793.1"/>
    </source>
</evidence>
<organism evidence="1">
    <name type="scientific">marine metagenome</name>
    <dbReference type="NCBI Taxonomy" id="408172"/>
    <lineage>
        <taxon>unclassified sequences</taxon>
        <taxon>metagenomes</taxon>
        <taxon>ecological metagenomes</taxon>
    </lineage>
</organism>
<evidence type="ECO:0008006" key="2">
    <source>
        <dbReference type="Google" id="ProtNLM"/>
    </source>
</evidence>
<dbReference type="EMBL" id="UINC01120969">
    <property type="protein sequence ID" value="SVC95793.1"/>
    <property type="molecule type" value="Genomic_DNA"/>
</dbReference>
<gene>
    <name evidence="1" type="ORF">METZ01_LOCUS348647</name>
</gene>
<name>A0A382RDK4_9ZZZZ</name>
<dbReference type="SUPFAM" id="SSF110296">
    <property type="entry name" value="Oligoxyloglucan reducing end-specific cellobiohydrolase"/>
    <property type="match status" value="1"/>
</dbReference>
<dbReference type="Gene3D" id="2.130.10.10">
    <property type="entry name" value="YVTN repeat-like/Quinoprotein amine dehydrogenase"/>
    <property type="match status" value="1"/>
</dbReference>